<reference evidence="2 3" key="1">
    <citation type="submission" date="2024-05" db="EMBL/GenBank/DDBJ databases">
        <authorList>
            <person name="Duchaud E."/>
        </authorList>
    </citation>
    <scope>NUCLEOTIDE SEQUENCE [LARGE SCALE GENOMIC DNA]</scope>
    <source>
        <strain evidence="2">Ena-SAMPLE-TAB-13-05-2024-13:56:06:370-140308</strain>
    </source>
</reference>
<dbReference type="Gene3D" id="1.10.10.1320">
    <property type="entry name" value="Anti-sigma factor, zinc-finger domain"/>
    <property type="match status" value="1"/>
</dbReference>
<proteinExistence type="predicted"/>
<dbReference type="InterPro" id="IPR041916">
    <property type="entry name" value="Anti_sigma_zinc_sf"/>
</dbReference>
<dbReference type="InterPro" id="IPR011989">
    <property type="entry name" value="ARM-like"/>
</dbReference>
<comment type="caution">
    <text evidence="2">The sequence shown here is derived from an EMBL/GenBank/DDBJ whole genome shotgun (WGS) entry which is preliminary data.</text>
</comment>
<dbReference type="InterPro" id="IPR027383">
    <property type="entry name" value="Znf_put"/>
</dbReference>
<keyword evidence="3" id="KW-1185">Reference proteome</keyword>
<dbReference type="Gene3D" id="1.25.10.10">
    <property type="entry name" value="Leucine-rich Repeat Variant"/>
    <property type="match status" value="1"/>
</dbReference>
<dbReference type="EMBL" id="CAXJIO010000011">
    <property type="protein sequence ID" value="CAL2102659.1"/>
    <property type="molecule type" value="Genomic_DNA"/>
</dbReference>
<evidence type="ECO:0000313" key="2">
    <source>
        <dbReference type="EMBL" id="CAL2102659.1"/>
    </source>
</evidence>
<organism evidence="2 3">
    <name type="scientific">Tenacibaculum polynesiense</name>
    <dbReference type="NCBI Taxonomy" id="3137857"/>
    <lineage>
        <taxon>Bacteria</taxon>
        <taxon>Pseudomonadati</taxon>
        <taxon>Bacteroidota</taxon>
        <taxon>Flavobacteriia</taxon>
        <taxon>Flavobacteriales</taxon>
        <taxon>Flavobacteriaceae</taxon>
        <taxon>Tenacibaculum</taxon>
    </lineage>
</organism>
<dbReference type="InterPro" id="IPR004155">
    <property type="entry name" value="PBS_lyase_HEAT"/>
</dbReference>
<dbReference type="Proteomes" id="UP001497527">
    <property type="component" value="Unassembled WGS sequence"/>
</dbReference>
<dbReference type="Pfam" id="PF13646">
    <property type="entry name" value="HEAT_2"/>
    <property type="match status" value="1"/>
</dbReference>
<protein>
    <submittedName>
        <fullName evidence="2">Zf-HC2 domain-containing protein</fullName>
    </submittedName>
</protein>
<dbReference type="Pfam" id="PF13490">
    <property type="entry name" value="zf-HC2"/>
    <property type="match status" value="1"/>
</dbReference>
<dbReference type="InterPro" id="IPR016024">
    <property type="entry name" value="ARM-type_fold"/>
</dbReference>
<accession>A0ABP1EW70</accession>
<feature type="domain" description="Putative zinc-finger" evidence="1">
    <location>
        <begin position="3"/>
        <end position="36"/>
    </location>
</feature>
<dbReference type="RefSeq" id="WP_348716194.1">
    <property type="nucleotide sequence ID" value="NZ_CAXJIO010000011.1"/>
</dbReference>
<dbReference type="SUPFAM" id="SSF48371">
    <property type="entry name" value="ARM repeat"/>
    <property type="match status" value="1"/>
</dbReference>
<evidence type="ECO:0000313" key="3">
    <source>
        <dbReference type="Proteomes" id="UP001497527"/>
    </source>
</evidence>
<evidence type="ECO:0000259" key="1">
    <source>
        <dbReference type="Pfam" id="PF13490"/>
    </source>
</evidence>
<dbReference type="SMART" id="SM00567">
    <property type="entry name" value="EZ_HEAT"/>
    <property type="match status" value="2"/>
</dbReference>
<name>A0ABP1EW70_9FLAO</name>
<sequence length="249" mass="28466">MDCNQIQDKLIDYIEKQLSQDEMNTIETHLESCNSCKEELEHTRKLLSFFSSDSMEVPSKQLKANFEKMLHEEIEKQGPKVIPIRSNTPWKTYIRIAASILIVISAYLIGQQSSNHNSSNIKEQQVLALLENQSASKRILAVSQAEEFNNNDTQIINALIQKLFNDKNVNVRLAAAEALAKFSSLESVRQALIKSLETEKVPTMQIELIQILARIQEKRALDPMKKLLDNDETPTYVKQQLEYNIASLF</sequence>
<gene>
    <name evidence="2" type="ORF">T190423A01A_20410</name>
</gene>